<name>A0A1L8TD24_9ENTE</name>
<dbReference type="InterPro" id="IPR013491">
    <property type="entry name" value="Tape_meas_N"/>
</dbReference>
<evidence type="ECO:0000256" key="1">
    <source>
        <dbReference type="SAM" id="Coils"/>
    </source>
</evidence>
<feature type="coiled-coil region" evidence="1">
    <location>
        <begin position="89"/>
        <end position="158"/>
    </location>
</feature>
<dbReference type="NCBIfam" id="TIGR02675">
    <property type="entry name" value="tape_meas_nterm"/>
    <property type="match status" value="1"/>
</dbReference>
<dbReference type="OrthoDB" id="2137849at2"/>
<evidence type="ECO:0000256" key="2">
    <source>
        <dbReference type="SAM" id="MobiDB-lite"/>
    </source>
</evidence>
<dbReference type="SUPFAM" id="SSF53955">
    <property type="entry name" value="Lysozyme-like"/>
    <property type="match status" value="1"/>
</dbReference>
<dbReference type="STRING" id="249189.RV04_GL000812"/>
<dbReference type="InterPro" id="IPR023346">
    <property type="entry name" value="Lysozyme-like_dom_sf"/>
</dbReference>
<proteinExistence type="predicted"/>
<dbReference type="SUPFAM" id="SSF57997">
    <property type="entry name" value="Tropomyosin"/>
    <property type="match status" value="1"/>
</dbReference>
<dbReference type="EMBL" id="JXKQ01000019">
    <property type="protein sequence ID" value="OJG42205.1"/>
    <property type="molecule type" value="Genomic_DNA"/>
</dbReference>
<dbReference type="Pfam" id="PF20155">
    <property type="entry name" value="TMP_3"/>
    <property type="match status" value="1"/>
</dbReference>
<evidence type="ECO:0000313" key="5">
    <source>
        <dbReference type="Proteomes" id="UP000182077"/>
    </source>
</evidence>
<reference evidence="4 5" key="1">
    <citation type="submission" date="2014-12" db="EMBL/GenBank/DDBJ databases">
        <title>Draft genome sequences of 29 type strains of Enterococci.</title>
        <authorList>
            <person name="Zhong Z."/>
            <person name="Sun Z."/>
            <person name="Liu W."/>
            <person name="Zhang W."/>
            <person name="Zhang H."/>
        </authorList>
    </citation>
    <scope>NUCLEOTIDE SEQUENCE [LARGE SCALE GENOMIC DNA]</scope>
    <source>
        <strain evidence="4 5">DSM 17122</strain>
    </source>
</reference>
<dbReference type="PANTHER" id="PTHR37813">
    <property type="entry name" value="FELS-2 PROPHAGE PROTEIN"/>
    <property type="match status" value="1"/>
</dbReference>
<feature type="region of interest" description="Disordered" evidence="2">
    <location>
        <begin position="219"/>
        <end position="241"/>
    </location>
</feature>
<dbReference type="SUPFAM" id="SSF48371">
    <property type="entry name" value="ARM repeat"/>
    <property type="match status" value="1"/>
</dbReference>
<organism evidence="4 5">
    <name type="scientific">Enterococcus hermanniensis</name>
    <dbReference type="NCBI Taxonomy" id="249189"/>
    <lineage>
        <taxon>Bacteria</taxon>
        <taxon>Bacillati</taxon>
        <taxon>Bacillota</taxon>
        <taxon>Bacilli</taxon>
        <taxon>Lactobacillales</taxon>
        <taxon>Enterococcaceae</taxon>
        <taxon>Enterococcus</taxon>
    </lineage>
</organism>
<keyword evidence="1" id="KW-0175">Coiled coil</keyword>
<dbReference type="CDD" id="cd13402">
    <property type="entry name" value="LT_TF-like"/>
    <property type="match status" value="1"/>
</dbReference>
<dbReference type="PANTHER" id="PTHR37813:SF1">
    <property type="entry name" value="FELS-2 PROPHAGE PROTEIN"/>
    <property type="match status" value="1"/>
</dbReference>
<dbReference type="Proteomes" id="UP000182077">
    <property type="component" value="Unassembled WGS sequence"/>
</dbReference>
<dbReference type="InterPro" id="IPR016024">
    <property type="entry name" value="ARM-type_fold"/>
</dbReference>
<evidence type="ECO:0000259" key="3">
    <source>
        <dbReference type="Pfam" id="PF20155"/>
    </source>
</evidence>
<accession>A0A1L8TD24</accession>
<sequence length="1458" mass="155842">MAGSGKPIGNIKLGISLDGTNFGNTLDEINSKVKQAESNMKANLKAYDSAGRSYEALSQKTKDLSTVMDGQNAKVKELTKRRDEAVGKYGEESKEVAKLNTQINNATAKYNAYGKQLNDTKKELVYSQTAVNDLTDELKENERQMNNEVKALKSAGDEAGAFEAKQKGLTKQAELSERAMDEQRKVVALMADEFGDSADETEDARKELNKLERQTKLSDKQLEGLKNSADSAGREIDDFGDNASRSSRKLDGFKDKIGSLKGAFSFGSAAGIASNLIGRVIDGVADLKDEAFAASDSLDKFTQTMQFAGIDNSKIKESQKVMKEYADQTVYDLGDVMNTTAQLAANGVEDFNGLTQAIGNVNAVSGGNAETFKSVATAMTQTIGTGKLTTENFNQISDAIPGASGKIQAALKEMGAYAGGDFRQAMADGEISAEELNTAFMKLGMTDVAKKAAGSTATIEGAVGNLKASVVNMINEIIGAFGKGNITSFISGISKGVDNLTKKIAPATKGATDAIKPLYDGFKNLFNLFSNDTKKQTGGLDFIRKILPAEQAQTAISTINRIKDVISTLFSAFKNKDESVIYKLGLSPETVTTVQRVIGSIQQYIKGFTDNFKNMFTVAIEIAKGVFNTLSPYILPIISKIGSALGDIGKSMSVFWEQNGKQIIQAIKNFFVFIQPVVKIVMTLMMSFIDNVIGLVKGLLNAIQGAIKIFTGIFTGDFSKMWEGVKQLFSGAIQAIWNFIQIMFFKQLLTGVKGLATGFKGVVQGLWTSVRNLFSKGISGVGSAVVNWISTTLGRVGGLRTSFVNAIKALWNSIKSLFSGGISNTWSAIRGWASNLLSSVGNLKNNLINVIKSLWNTIKNTFSSGISTVVNWMKALPGKIASGIRSGAGAVKDAFESIFKTAMNAVKKPINLIIDGASWVLEKLGGDKISHWKPAYAQGTNGHPGGMMMVNDGAGAEMVVRPNGQAFIPQGQNITMYGEPGTQVIPAHDTAMLMGKPRSTFAYAKGTGGMFSNLWSNVKDVGSGILDSVKSAIGDVMDYIDDPGKLVSKLLGSNLLGGLTKWPLDVGGGILKKAKDALTSKVKEMFDSMSAGSFDGAMNANGVYQYLVDVAQKVMAKFRGLTITSGFREGDPYYHGKHQALDIAYPSSMNGSPENKKVADYAFEKFPKQIAYVITNGQVRDRMGLSGQGESGKWVPWPDNDHYDHIHLNGSMGSGDIFQAGTDTDGGLPTPSGSAVERWRSYVKKALKMNALPTSQAYINAWLAQIQSESGGNASAIQPGADPDGDGSGPAIGLLQTKRGTFAANAFPGKGNIMNGFDNMLAAIKYAKNRYGSNMLGVIGRGHGYANGGIVNQHQIAEIAEGNKPEIIIPLDSAKRSRAMQLLGVAMDKLGVQPKPSVTSNNSSSSMETLVALMIQQNNLLAKLLAKDTSVNLDGSEIAASTNNHLGKRFDQALYTAG</sequence>
<keyword evidence="5" id="KW-1185">Reference proteome</keyword>
<protein>
    <submittedName>
        <fullName evidence="4">Tape measure domain-containing protein</fullName>
    </submittedName>
</protein>
<feature type="domain" description="Tape measure protein N-terminal" evidence="3">
    <location>
        <begin position="290"/>
        <end position="477"/>
    </location>
</feature>
<comment type="caution">
    <text evidence="4">The sequence shown here is derived from an EMBL/GenBank/DDBJ whole genome shotgun (WGS) entry which is preliminary data.</text>
</comment>
<evidence type="ECO:0000313" key="4">
    <source>
        <dbReference type="EMBL" id="OJG42205.1"/>
    </source>
</evidence>
<dbReference type="RefSeq" id="WP_071858763.1">
    <property type="nucleotide sequence ID" value="NZ_JBHSHK010000002.1"/>
</dbReference>
<gene>
    <name evidence="4" type="ORF">RV04_GL000812</name>
</gene>